<organism evidence="2 3">
    <name type="scientific">Thalassomonas haliotis</name>
    <dbReference type="NCBI Taxonomy" id="485448"/>
    <lineage>
        <taxon>Bacteria</taxon>
        <taxon>Pseudomonadati</taxon>
        <taxon>Pseudomonadota</taxon>
        <taxon>Gammaproteobacteria</taxon>
        <taxon>Alteromonadales</taxon>
        <taxon>Colwelliaceae</taxon>
        <taxon>Thalassomonas</taxon>
    </lineage>
</organism>
<evidence type="ECO:0000259" key="1">
    <source>
        <dbReference type="Pfam" id="PF13460"/>
    </source>
</evidence>
<dbReference type="Pfam" id="PF13460">
    <property type="entry name" value="NAD_binding_10"/>
    <property type="match status" value="1"/>
</dbReference>
<protein>
    <submittedName>
        <fullName evidence="2">NAD(P)H-binding protein</fullName>
    </submittedName>
</protein>
<proteinExistence type="predicted"/>
<dbReference type="PANTHER" id="PTHR14097:SF7">
    <property type="entry name" value="OXIDOREDUCTASE HTATIP2"/>
    <property type="match status" value="1"/>
</dbReference>
<sequence>MKSQTSSAMILGASGLTGQALLAELIADEQTRQITLLVRRPLDISHPKVKQHQVDFDTIDRYQALFALDHIFCCLGTTIKTAGSKAAFQAVDVDLVRRCAQLAANAKAKKFIVISSVGASSKSANFYSRSKGQMKNALKEICKACAMSLVICRPSLLLGKRENVRFGESVAAGLTKHLHFLFIGPLQKYRPITAKQLATAMITIKRQESSQQISTLPCHQLIRLSENNQ</sequence>
<gene>
    <name evidence="2" type="ORF">H3N35_11025</name>
</gene>
<feature type="domain" description="NAD(P)-binding" evidence="1">
    <location>
        <begin position="12"/>
        <end position="140"/>
    </location>
</feature>
<dbReference type="PANTHER" id="PTHR14097">
    <property type="entry name" value="OXIDOREDUCTASE HTATIP2"/>
    <property type="match status" value="1"/>
</dbReference>
<reference evidence="2 3" key="1">
    <citation type="journal article" date="2022" name="Mar. Drugs">
        <title>Bioassay-Guided Fractionation Leads to the Detection of Cholic Acid Generated by the Rare Thalassomonas sp.</title>
        <authorList>
            <person name="Pheiffer F."/>
            <person name="Schneider Y.K."/>
            <person name="Hansen E.H."/>
            <person name="Andersen J.H."/>
            <person name="Isaksson J."/>
            <person name="Busche T."/>
            <person name="R C."/>
            <person name="Kalinowski J."/>
            <person name="Zyl L.V."/>
            <person name="Trindade M."/>
        </authorList>
    </citation>
    <scope>NUCLEOTIDE SEQUENCE [LARGE SCALE GENOMIC DNA]</scope>
    <source>
        <strain evidence="2 3">A5K-61T</strain>
    </source>
</reference>
<accession>A0ABY7VKE5</accession>
<dbReference type="Proteomes" id="UP001215231">
    <property type="component" value="Chromosome"/>
</dbReference>
<evidence type="ECO:0000313" key="2">
    <source>
        <dbReference type="EMBL" id="WDE13923.1"/>
    </source>
</evidence>
<dbReference type="RefSeq" id="WP_274054377.1">
    <property type="nucleotide sequence ID" value="NZ_CP059693.1"/>
</dbReference>
<keyword evidence="3" id="KW-1185">Reference proteome</keyword>
<dbReference type="Gene3D" id="3.40.50.720">
    <property type="entry name" value="NAD(P)-binding Rossmann-like Domain"/>
    <property type="match status" value="1"/>
</dbReference>
<name>A0ABY7VKE5_9GAMM</name>
<dbReference type="InterPro" id="IPR016040">
    <property type="entry name" value="NAD(P)-bd_dom"/>
</dbReference>
<dbReference type="EMBL" id="CP059693">
    <property type="protein sequence ID" value="WDE13923.1"/>
    <property type="molecule type" value="Genomic_DNA"/>
</dbReference>
<evidence type="ECO:0000313" key="3">
    <source>
        <dbReference type="Proteomes" id="UP001215231"/>
    </source>
</evidence>
<dbReference type="InterPro" id="IPR036291">
    <property type="entry name" value="NAD(P)-bd_dom_sf"/>
</dbReference>
<dbReference type="SUPFAM" id="SSF51735">
    <property type="entry name" value="NAD(P)-binding Rossmann-fold domains"/>
    <property type="match status" value="1"/>
</dbReference>